<dbReference type="PANTHER" id="PTHR36221:SF1">
    <property type="entry name" value="DUF742 DOMAIN-CONTAINING PROTEIN"/>
    <property type="match status" value="1"/>
</dbReference>
<evidence type="ECO:0000256" key="1">
    <source>
        <dbReference type="SAM" id="MobiDB-lite"/>
    </source>
</evidence>
<feature type="region of interest" description="Disordered" evidence="1">
    <location>
        <begin position="1"/>
        <end position="21"/>
    </location>
</feature>
<dbReference type="STRING" id="589385.SAMN05421504_102837"/>
<dbReference type="Proteomes" id="UP000199515">
    <property type="component" value="Unassembled WGS sequence"/>
</dbReference>
<dbReference type="PANTHER" id="PTHR36221">
    <property type="entry name" value="DUF742 DOMAIN-CONTAINING PROTEIN"/>
    <property type="match status" value="1"/>
</dbReference>
<dbReference type="InterPro" id="IPR007995">
    <property type="entry name" value="DUF742"/>
</dbReference>
<keyword evidence="3" id="KW-1185">Reference proteome</keyword>
<name>A0A1H3A8T9_9PSEU</name>
<gene>
    <name evidence="2" type="ORF">SAMN05421504_102837</name>
</gene>
<proteinExistence type="predicted"/>
<sequence length="197" mass="21606">MADDHEAKMPDGALVGARFPSDKLRARFADEEPVKVAHHRRRDAVGRVGARFPAQQTTDEPVRAPVPSVRKPEPAPPPEYIELPDSGPRVRPYVLTRGRTKPKLHLAIEAMISTRVDAPWAASRLSGEFHSVRSICERPRSVAEIAANLAVPLGVARVLLGDMAELGLVNVHETSTTVEGRPALAMMERVLRGLQRL</sequence>
<evidence type="ECO:0008006" key="4">
    <source>
        <dbReference type="Google" id="ProtNLM"/>
    </source>
</evidence>
<evidence type="ECO:0000313" key="3">
    <source>
        <dbReference type="Proteomes" id="UP000199515"/>
    </source>
</evidence>
<feature type="region of interest" description="Disordered" evidence="1">
    <location>
        <begin position="35"/>
        <end position="85"/>
    </location>
</feature>
<protein>
    <recommendedName>
        <fullName evidence="4">DUF742 domain-containing protein</fullName>
    </recommendedName>
</protein>
<accession>A0A1H3A8T9</accession>
<dbReference type="EMBL" id="FNON01000002">
    <property type="protein sequence ID" value="SDX26130.1"/>
    <property type="molecule type" value="Genomic_DNA"/>
</dbReference>
<dbReference type="RefSeq" id="WP_245757273.1">
    <property type="nucleotide sequence ID" value="NZ_FNON01000002.1"/>
</dbReference>
<dbReference type="Pfam" id="PF05331">
    <property type="entry name" value="DUF742"/>
    <property type="match status" value="1"/>
</dbReference>
<reference evidence="2 3" key="1">
    <citation type="submission" date="2016-10" db="EMBL/GenBank/DDBJ databases">
        <authorList>
            <person name="de Groot N.N."/>
        </authorList>
    </citation>
    <scope>NUCLEOTIDE SEQUENCE [LARGE SCALE GENOMIC DNA]</scope>
    <source>
        <strain evidence="2 3">CPCC 202699</strain>
    </source>
</reference>
<organism evidence="2 3">
    <name type="scientific">Amycolatopsis xylanica</name>
    <dbReference type="NCBI Taxonomy" id="589385"/>
    <lineage>
        <taxon>Bacteria</taxon>
        <taxon>Bacillati</taxon>
        <taxon>Actinomycetota</taxon>
        <taxon>Actinomycetes</taxon>
        <taxon>Pseudonocardiales</taxon>
        <taxon>Pseudonocardiaceae</taxon>
        <taxon>Amycolatopsis</taxon>
    </lineage>
</organism>
<evidence type="ECO:0000313" key="2">
    <source>
        <dbReference type="EMBL" id="SDX26130.1"/>
    </source>
</evidence>
<dbReference type="AlphaFoldDB" id="A0A1H3A8T9"/>